<dbReference type="Gene3D" id="3.40.50.150">
    <property type="entry name" value="Vaccinia Virus protein VP39"/>
    <property type="match status" value="1"/>
</dbReference>
<dbReference type="FunFam" id="3.40.50.150:FF:000025">
    <property type="entry name" value="N-terminal Xaa-Pro-Lys N-methyltransferase 1"/>
    <property type="match status" value="1"/>
</dbReference>
<dbReference type="InterPro" id="IPR008576">
    <property type="entry name" value="MeTrfase_NTM1"/>
</dbReference>
<evidence type="ECO:0000313" key="13">
    <source>
        <dbReference type="EnsemblMetazoa" id="XP_024084305.1"/>
    </source>
</evidence>
<comment type="catalytic activity">
    <reaction evidence="8">
        <text>N-terminal L-seryl-L-prolyl-L-lysyl-[protein] + 3 S-adenosyl-L-methionine = N-terminal N,N,N-trimethyl-L-seryl-L-prolyl-L-lysyl-[protein] + 3 S-adenosyl-L-homocysteine + 3 H(+)</text>
        <dbReference type="Rhea" id="RHEA:54724"/>
        <dbReference type="Rhea" id="RHEA-COMP:13789"/>
        <dbReference type="Rhea" id="RHEA-COMP:13973"/>
        <dbReference type="ChEBI" id="CHEBI:15378"/>
        <dbReference type="ChEBI" id="CHEBI:57856"/>
        <dbReference type="ChEBI" id="CHEBI:59789"/>
        <dbReference type="ChEBI" id="CHEBI:138061"/>
        <dbReference type="ChEBI" id="CHEBI:138317"/>
        <dbReference type="EC" id="2.1.1.244"/>
    </reaction>
</comment>
<dbReference type="InterPro" id="IPR029063">
    <property type="entry name" value="SAM-dependent_MTases_sf"/>
</dbReference>
<dbReference type="GO" id="GO:0071885">
    <property type="term" value="F:N-terminal protein N-methyltransferase activity"/>
    <property type="evidence" value="ECO:0007669"/>
    <property type="project" value="UniProtKB-EC"/>
</dbReference>
<dbReference type="Pfam" id="PF05891">
    <property type="entry name" value="Methyltransf_PK"/>
    <property type="match status" value="1"/>
</dbReference>
<dbReference type="CDD" id="cd02440">
    <property type="entry name" value="AdoMet_MTases"/>
    <property type="match status" value="1"/>
</dbReference>
<dbReference type="PANTHER" id="PTHR12753:SF0">
    <property type="entry name" value="ALPHA N-TERMINAL PROTEIN METHYLTRANSFERASE 1"/>
    <property type="match status" value="1"/>
</dbReference>
<feature type="binding site" evidence="11">
    <location>
        <position position="154"/>
    </location>
    <ligand>
        <name>S-adenosyl-L-methionine</name>
        <dbReference type="ChEBI" id="CHEBI:59789"/>
    </ligand>
</feature>
<dbReference type="OMA" id="PVRMYCL"/>
<reference evidence="13" key="1">
    <citation type="submission" date="2022-01" db="UniProtKB">
        <authorList>
            <consortium name="EnsemblMetazoa"/>
        </authorList>
    </citation>
    <scope>IDENTIFICATION</scope>
</reference>
<dbReference type="RefSeq" id="XP_024084305.1">
    <property type="nucleotide sequence ID" value="XM_024228537.1"/>
</dbReference>
<feature type="chain" id="PRO_5035210079" description="Alpha N-terminal protein methyltransferase 1" evidence="12">
    <location>
        <begin position="19"/>
        <end position="250"/>
    </location>
</feature>
<dbReference type="SUPFAM" id="SSF53335">
    <property type="entry name" value="S-adenosyl-L-methionine-dependent methyltransferases"/>
    <property type="match status" value="1"/>
</dbReference>
<dbReference type="GO" id="GO:0005737">
    <property type="term" value="C:cytoplasm"/>
    <property type="evidence" value="ECO:0007669"/>
    <property type="project" value="TreeGrafter"/>
</dbReference>
<dbReference type="AlphaFoldDB" id="A0A8I6SJB1"/>
<dbReference type="EnsemblMetazoa" id="XM_024228537.1">
    <property type="protein sequence ID" value="XP_024084305.1"/>
    <property type="gene ID" value="LOC106672588"/>
</dbReference>
<evidence type="ECO:0000256" key="9">
    <source>
        <dbReference type="ARBA" id="ARBA00047885"/>
    </source>
</evidence>
<dbReference type="OrthoDB" id="1298661at2759"/>
<protein>
    <recommendedName>
        <fullName evidence="6">Alpha N-terminal protein methyltransferase 1</fullName>
        <ecNumber evidence="5">2.1.1.244</ecNumber>
    </recommendedName>
    <alternativeName>
        <fullName evidence="7">X-Pro-Lys N-terminal protein methyltransferase 1</fullName>
    </alternativeName>
</protein>
<comment type="catalytic activity">
    <reaction evidence="9">
        <text>N-terminal L-prolyl-L-prolyl-L-lysyl-[protein] + 2 S-adenosyl-L-methionine = N-terminal N,N-dimethyl-L-prolyl-L-prolyl-L-lysyl-[protein] + 2 S-adenosyl-L-homocysteine + 2 H(+)</text>
        <dbReference type="Rhea" id="RHEA:54736"/>
        <dbReference type="Rhea" id="RHEA-COMP:13787"/>
        <dbReference type="Rhea" id="RHEA-COMP:13974"/>
        <dbReference type="ChEBI" id="CHEBI:15378"/>
        <dbReference type="ChEBI" id="CHEBI:57856"/>
        <dbReference type="ChEBI" id="CHEBI:59789"/>
        <dbReference type="ChEBI" id="CHEBI:138059"/>
        <dbReference type="ChEBI" id="CHEBI:138318"/>
        <dbReference type="EC" id="2.1.1.244"/>
    </reaction>
</comment>
<evidence type="ECO:0000256" key="12">
    <source>
        <dbReference type="SAM" id="SignalP"/>
    </source>
</evidence>
<dbReference type="EC" id="2.1.1.244" evidence="5"/>
<dbReference type="GO" id="GO:0032259">
    <property type="term" value="P:methylation"/>
    <property type="evidence" value="ECO:0007669"/>
    <property type="project" value="UniProtKB-KW"/>
</dbReference>
<evidence type="ECO:0000256" key="8">
    <source>
        <dbReference type="ARBA" id="ARBA00047306"/>
    </source>
</evidence>
<evidence type="ECO:0000256" key="1">
    <source>
        <dbReference type="ARBA" id="ARBA00009059"/>
    </source>
</evidence>
<name>A0A8I6SJB1_CIMLE</name>
<sequence>MNLFYQFSTLVVPSLAIAEDDKPTGNEDEDESKFYKKAQDYWKKIPATIDGVLGGYGHISYTDIRGSEKFLRSIFQLDDAPKTKRALDCGAGIGRITKELLINFFEKVDLVEQNEDFVKKAPDIIGKTDRLGSLYVSGLQNFEPEHKYDVIWSQWVLGHLTDGDFIKFFITCRNALAENGVIIIKENVTSTPEIQLDEEDSSVTRPLNMLLELLARAGLKPIQTQTQTGFPKQLFPVKMIALKPIDKKES</sequence>
<evidence type="ECO:0000256" key="4">
    <source>
        <dbReference type="ARBA" id="ARBA00022691"/>
    </source>
</evidence>
<keyword evidence="14" id="KW-1185">Reference proteome</keyword>
<dbReference type="PIRSF" id="PIRSF016958">
    <property type="entry name" value="DUF858_MeTrfase_lik"/>
    <property type="match status" value="1"/>
</dbReference>
<dbReference type="GeneID" id="106672588"/>
<dbReference type="PANTHER" id="PTHR12753">
    <property type="entry name" value="AD-003 - RELATED"/>
    <property type="match status" value="1"/>
</dbReference>
<feature type="binding site" evidence="11">
    <location>
        <begin position="139"/>
        <end position="140"/>
    </location>
    <ligand>
        <name>S-adenosyl-L-methionine</name>
        <dbReference type="ChEBI" id="CHEBI:59789"/>
    </ligand>
</feature>
<proteinExistence type="inferred from homology"/>
<organism evidence="13 14">
    <name type="scientific">Cimex lectularius</name>
    <name type="common">Bed bug</name>
    <name type="synonym">Acanthia lectularia</name>
    <dbReference type="NCBI Taxonomy" id="79782"/>
    <lineage>
        <taxon>Eukaryota</taxon>
        <taxon>Metazoa</taxon>
        <taxon>Ecdysozoa</taxon>
        <taxon>Arthropoda</taxon>
        <taxon>Hexapoda</taxon>
        <taxon>Insecta</taxon>
        <taxon>Pterygota</taxon>
        <taxon>Neoptera</taxon>
        <taxon>Paraneoptera</taxon>
        <taxon>Hemiptera</taxon>
        <taxon>Heteroptera</taxon>
        <taxon>Panheteroptera</taxon>
        <taxon>Cimicomorpha</taxon>
        <taxon>Cimicidae</taxon>
        <taxon>Cimex</taxon>
    </lineage>
</organism>
<evidence type="ECO:0000256" key="11">
    <source>
        <dbReference type="PIRSR" id="PIRSR016958-1"/>
    </source>
</evidence>
<keyword evidence="3" id="KW-0808">Transferase</keyword>
<feature type="binding site" evidence="11">
    <location>
        <position position="95"/>
    </location>
    <ligand>
        <name>S-adenosyl-L-methionine</name>
        <dbReference type="ChEBI" id="CHEBI:59789"/>
    </ligand>
</feature>
<evidence type="ECO:0000256" key="10">
    <source>
        <dbReference type="ARBA" id="ARBA00048167"/>
    </source>
</evidence>
<keyword evidence="4 11" id="KW-0949">S-adenosyl-L-methionine</keyword>
<keyword evidence="12" id="KW-0732">Signal</keyword>
<accession>A0A8I6SJB1</accession>
<evidence type="ECO:0000256" key="6">
    <source>
        <dbReference type="ARBA" id="ARBA00039449"/>
    </source>
</evidence>
<comment type="catalytic activity">
    <reaction evidence="10">
        <text>N-terminal L-alanyl-L-prolyl-L-lysyl-[protein] + 3 S-adenosyl-L-methionine = N-terminal N,N,N-trimethyl-L-alanyl-L-prolyl-L-lysyl-[protein] + 3 S-adenosyl-L-homocysteine + 3 H(+)</text>
        <dbReference type="Rhea" id="RHEA:54712"/>
        <dbReference type="Rhea" id="RHEA-COMP:13785"/>
        <dbReference type="Rhea" id="RHEA-COMP:13971"/>
        <dbReference type="ChEBI" id="CHEBI:15378"/>
        <dbReference type="ChEBI" id="CHEBI:57856"/>
        <dbReference type="ChEBI" id="CHEBI:59789"/>
        <dbReference type="ChEBI" id="CHEBI:138057"/>
        <dbReference type="ChEBI" id="CHEBI:138315"/>
        <dbReference type="EC" id="2.1.1.244"/>
    </reaction>
</comment>
<evidence type="ECO:0000256" key="3">
    <source>
        <dbReference type="ARBA" id="ARBA00022679"/>
    </source>
</evidence>
<feature type="signal peptide" evidence="12">
    <location>
        <begin position="1"/>
        <end position="18"/>
    </location>
</feature>
<comment type="similarity">
    <text evidence="1">Belongs to the methyltransferase superfamily. NTM1 family.</text>
</comment>
<feature type="binding site" evidence="11">
    <location>
        <position position="90"/>
    </location>
    <ligand>
        <name>S-adenosyl-L-methionine</name>
        <dbReference type="ChEBI" id="CHEBI:59789"/>
    </ligand>
</feature>
<dbReference type="KEGG" id="clec:106672588"/>
<keyword evidence="2" id="KW-0489">Methyltransferase</keyword>
<evidence type="ECO:0000256" key="2">
    <source>
        <dbReference type="ARBA" id="ARBA00022603"/>
    </source>
</evidence>
<evidence type="ECO:0000256" key="5">
    <source>
        <dbReference type="ARBA" id="ARBA00039112"/>
    </source>
</evidence>
<evidence type="ECO:0000256" key="7">
    <source>
        <dbReference type="ARBA" id="ARBA00043129"/>
    </source>
</evidence>
<dbReference type="Proteomes" id="UP000494040">
    <property type="component" value="Unassembled WGS sequence"/>
</dbReference>
<evidence type="ECO:0000313" key="14">
    <source>
        <dbReference type="Proteomes" id="UP000494040"/>
    </source>
</evidence>